<dbReference type="EMBL" id="GU260653">
    <property type="protein sequence ID" value="ADD25158.1"/>
    <property type="molecule type" value="mRNA"/>
</dbReference>
<dbReference type="NCBIfam" id="TIGR01171">
    <property type="entry name" value="rplB_bact"/>
    <property type="match status" value="1"/>
</dbReference>
<evidence type="ECO:0000256" key="2">
    <source>
        <dbReference type="ARBA" id="ARBA00022980"/>
    </source>
</evidence>
<accession>D3X9W7</accession>
<dbReference type="GO" id="GO:0032543">
    <property type="term" value="P:mitochondrial translation"/>
    <property type="evidence" value="ECO:0007669"/>
    <property type="project" value="TreeGrafter"/>
</dbReference>
<dbReference type="SUPFAM" id="SSF50104">
    <property type="entry name" value="Translation proteins SH3-like domain"/>
    <property type="match status" value="1"/>
</dbReference>
<dbReference type="SUPFAM" id="SSF50249">
    <property type="entry name" value="Nucleic acid-binding proteins"/>
    <property type="match status" value="1"/>
</dbReference>
<evidence type="ECO:0000259" key="5">
    <source>
        <dbReference type="SMART" id="SM01382"/>
    </source>
</evidence>
<keyword evidence="3" id="KW-0687">Ribonucleoprotein</keyword>
<dbReference type="InterPro" id="IPR012340">
    <property type="entry name" value="NA-bd_OB-fold"/>
</dbReference>
<dbReference type="InterPro" id="IPR022669">
    <property type="entry name" value="Ribosomal_uL2_C"/>
</dbReference>
<feature type="domain" description="Large ribosomal subunit protein uL2 RNA-binding" evidence="6">
    <location>
        <begin position="41"/>
        <end position="117"/>
    </location>
</feature>
<organism evidence="7">
    <name type="scientific">Didymium iridis</name>
    <dbReference type="NCBI Taxonomy" id="5793"/>
    <lineage>
        <taxon>Eukaryota</taxon>
        <taxon>Amoebozoa</taxon>
        <taxon>Evosea</taxon>
        <taxon>Eumycetozoa</taxon>
        <taxon>Myxogastria</taxon>
        <taxon>Myxogastromycetidae</taxon>
        <taxon>Physariida</taxon>
        <taxon>Didymiaceae</taxon>
        <taxon>Didymium</taxon>
    </lineage>
</organism>
<dbReference type="EMBL" id="GU260652">
    <property type="protein sequence ID" value="ADD25157.1"/>
    <property type="molecule type" value="Genomic_DNA"/>
</dbReference>
<feature type="region of interest" description="Disordered" evidence="4">
    <location>
        <begin position="209"/>
        <end position="247"/>
    </location>
</feature>
<dbReference type="InterPro" id="IPR014726">
    <property type="entry name" value="Ribosomal_uL2_dom3"/>
</dbReference>
<dbReference type="GO" id="GO:0016740">
    <property type="term" value="F:transferase activity"/>
    <property type="evidence" value="ECO:0007669"/>
    <property type="project" value="InterPro"/>
</dbReference>
<dbReference type="Gene3D" id="2.30.30.30">
    <property type="match status" value="1"/>
</dbReference>
<dbReference type="InterPro" id="IPR014722">
    <property type="entry name" value="Rib_uL2_dom2"/>
</dbReference>
<gene>
    <name evidence="7" type="primary">rpL2</name>
</gene>
<dbReference type="SMART" id="SM01382">
    <property type="entry name" value="Ribosomal_L2_C"/>
    <property type="match status" value="1"/>
</dbReference>
<dbReference type="Gene3D" id="2.40.50.140">
    <property type="entry name" value="Nucleic acid-binding proteins"/>
    <property type="match status" value="1"/>
</dbReference>
<keyword evidence="7" id="KW-0496">Mitochondrion</keyword>
<dbReference type="SMART" id="SM01383">
    <property type="entry name" value="Ribosomal_L2"/>
    <property type="match status" value="1"/>
</dbReference>
<dbReference type="Pfam" id="PF03947">
    <property type="entry name" value="Ribosomal_L2_C"/>
    <property type="match status" value="1"/>
</dbReference>
<feature type="domain" description="Large ribosomal subunit protein uL2 C-terminal" evidence="5">
    <location>
        <begin position="123"/>
        <end position="242"/>
    </location>
</feature>
<evidence type="ECO:0000256" key="3">
    <source>
        <dbReference type="ARBA" id="ARBA00023274"/>
    </source>
</evidence>
<evidence type="ECO:0000256" key="1">
    <source>
        <dbReference type="ARBA" id="ARBA00005636"/>
    </source>
</evidence>
<dbReference type="Gene3D" id="4.10.950.10">
    <property type="entry name" value="Ribosomal protein L2, domain 3"/>
    <property type="match status" value="1"/>
</dbReference>
<dbReference type="PANTHER" id="PTHR13691:SF5">
    <property type="entry name" value="LARGE RIBOSOMAL SUBUNIT PROTEIN UL2M"/>
    <property type="match status" value="1"/>
</dbReference>
<dbReference type="GO" id="GO:0003723">
    <property type="term" value="F:RNA binding"/>
    <property type="evidence" value="ECO:0007669"/>
    <property type="project" value="InterPro"/>
</dbReference>
<evidence type="ECO:0000313" key="7">
    <source>
        <dbReference type="EMBL" id="ADD25157.1"/>
    </source>
</evidence>
<dbReference type="PIRSF" id="PIRSF002158">
    <property type="entry name" value="Ribosomal_L2"/>
    <property type="match status" value="1"/>
</dbReference>
<feature type="compositionally biased region" description="Polar residues" evidence="4">
    <location>
        <begin position="234"/>
        <end position="246"/>
    </location>
</feature>
<proteinExistence type="evidence at transcript level"/>
<dbReference type="InterPro" id="IPR002171">
    <property type="entry name" value="Ribosomal_uL2"/>
</dbReference>
<evidence type="ECO:0000256" key="4">
    <source>
        <dbReference type="SAM" id="MobiDB-lite"/>
    </source>
</evidence>
<comment type="similarity">
    <text evidence="1">Belongs to the universal ribosomal protein uL2 family.</text>
</comment>
<dbReference type="InterPro" id="IPR005880">
    <property type="entry name" value="Ribosomal_uL2_bac/org-type"/>
</dbReference>
<reference evidence="7" key="1">
    <citation type="journal article" date="2010" name="Curr. Genet.">
        <title>RNA editing in six mitochondrial ribosomal protein genes of Didymium iridis.</title>
        <authorList>
            <person name="Hendrickson P.G."/>
            <person name="Silliker M.E."/>
        </authorList>
    </citation>
    <scope>NUCLEOTIDE SEQUENCE</scope>
    <source>
        <strain evidence="7">Pan2-16</strain>
    </source>
</reference>
<dbReference type="GO" id="GO:0005762">
    <property type="term" value="C:mitochondrial large ribosomal subunit"/>
    <property type="evidence" value="ECO:0007669"/>
    <property type="project" value="TreeGrafter"/>
</dbReference>
<dbReference type="AlphaFoldDB" id="D3X9W7"/>
<sequence>MIQELALSNQKYINISNTFKSILKGNSRISPLTQRLKSKTGRSNGRIVCPRRGHFNKRIYRFIDFKRIIFPNERGVVLLTEHDPIRSAYIALICYPVGLFTYILKPSKLEIGDSIINQSNKPNHVGDSSTLRKFSSGVLIHNIDSKIARSAGCSAILIRKDKNQALLKLKSGELRFFNLSTIASLGYVSNENHFLRNIRKAGTVRYLGKRPRTRPSSMNPVDHPMGGRTRGGKQPTNKKGIINTSRPTKKQYRSSILYTKRQLKLLKQ</sequence>
<keyword evidence="2 7" id="KW-0689">Ribosomal protein</keyword>
<dbReference type="PANTHER" id="PTHR13691">
    <property type="entry name" value="RIBOSOMAL PROTEIN L2"/>
    <property type="match status" value="1"/>
</dbReference>
<evidence type="ECO:0000259" key="6">
    <source>
        <dbReference type="SMART" id="SM01383"/>
    </source>
</evidence>
<protein>
    <submittedName>
        <fullName evidence="7">Ribosomal protein L2</fullName>
    </submittedName>
</protein>
<name>D3X9W7_9MYCE</name>
<dbReference type="InterPro" id="IPR008991">
    <property type="entry name" value="Translation_prot_SH3-like_sf"/>
</dbReference>
<dbReference type="GO" id="GO:0003735">
    <property type="term" value="F:structural constituent of ribosome"/>
    <property type="evidence" value="ECO:0007669"/>
    <property type="project" value="InterPro"/>
</dbReference>
<dbReference type="Pfam" id="PF00181">
    <property type="entry name" value="Ribosomal_L2_N"/>
    <property type="match status" value="1"/>
</dbReference>
<dbReference type="InterPro" id="IPR022666">
    <property type="entry name" value="Ribosomal_uL2_RNA-bd_dom"/>
</dbReference>
<geneLocation type="mitochondrion" evidence="7"/>